<dbReference type="HAMAP" id="MF_00909">
    <property type="entry name" value="FtsZ"/>
    <property type="match status" value="1"/>
</dbReference>
<evidence type="ECO:0000256" key="7">
    <source>
        <dbReference type="RuleBase" id="RU000631"/>
    </source>
</evidence>
<evidence type="ECO:0000256" key="6">
    <source>
        <dbReference type="NCBIfam" id="TIGR00065"/>
    </source>
</evidence>
<dbReference type="PANTHER" id="PTHR30314:SF3">
    <property type="entry name" value="MITOCHONDRIAL DIVISION PROTEIN FSZA"/>
    <property type="match status" value="1"/>
</dbReference>
<dbReference type="InterPro" id="IPR018316">
    <property type="entry name" value="Tubulin/FtsZ_2-layer-sand-dom"/>
</dbReference>
<feature type="binding site" evidence="5">
    <location>
        <position position="195"/>
    </location>
    <ligand>
        <name>GTP</name>
        <dbReference type="ChEBI" id="CHEBI:37565"/>
    </ligand>
</feature>
<evidence type="ECO:0000313" key="11">
    <source>
        <dbReference type="EMBL" id="MBD2598046.1"/>
    </source>
</evidence>
<accession>A0ABR8G487</accession>
<keyword evidence="5 7" id="KW-0131">Cell cycle</keyword>
<organism evidence="11 12">
    <name type="scientific">Nostoc spongiaeforme FACHB-130</name>
    <dbReference type="NCBI Taxonomy" id="1357510"/>
    <lineage>
        <taxon>Bacteria</taxon>
        <taxon>Bacillati</taxon>
        <taxon>Cyanobacteriota</taxon>
        <taxon>Cyanophyceae</taxon>
        <taxon>Nostocales</taxon>
        <taxon>Nostocaceae</taxon>
        <taxon>Nostoc</taxon>
    </lineage>
</organism>
<dbReference type="SMART" id="SM00864">
    <property type="entry name" value="Tubulin"/>
    <property type="match status" value="1"/>
</dbReference>
<comment type="subunit">
    <text evidence="5">Homodimer. Polymerizes to form a dynamic ring structure in a strictly GTP-dependent manner. Interacts directly with several other division proteins.</text>
</comment>
<keyword evidence="4 5" id="KW-0717">Septation</keyword>
<dbReference type="Proteomes" id="UP000603457">
    <property type="component" value="Unassembled WGS sequence"/>
</dbReference>
<feature type="binding site" evidence="5">
    <location>
        <position position="239"/>
    </location>
    <ligand>
        <name>GTP</name>
        <dbReference type="ChEBI" id="CHEBI:37565"/>
    </ligand>
</feature>
<comment type="similarity">
    <text evidence="1 5 7">Belongs to the FtsZ family.</text>
</comment>
<dbReference type="InterPro" id="IPR008280">
    <property type="entry name" value="Tub_FtsZ_C"/>
</dbReference>
<evidence type="ECO:0000256" key="2">
    <source>
        <dbReference type="ARBA" id="ARBA00022741"/>
    </source>
</evidence>
<evidence type="ECO:0000256" key="1">
    <source>
        <dbReference type="ARBA" id="ARBA00009690"/>
    </source>
</evidence>
<keyword evidence="5 7" id="KW-0132">Cell division</keyword>
<sequence length="428" mass="44465">MTLDNNQGLTYKNSQSVGQPGFSLAVNSNNPFNHSGLNFAQGSDSKKISLENSRIGEIVPGRVANIKVIGVGGGGGNAVNRMIESDVSGVEFWSINTDAQALTLAGAPSRLQIGQKLTRGLGAGGNPAIGQKAAEESRDEIATALEGADLVFITAGMGGGTGTGAAPIVAEVAKEMGALTVGVVTRPFVFEGRRRTSQAEQGIEGLKSRVDTLIIIPNNKLLEVIPEQTPVQEAFRYADDVLRQGVQGISDIITIPGLVNVDFADVRAVMADAGSALMGIGISSGKSRAREAAIAAISSPLLESSIEGARGVVFNITGGSDLTLHEVNAAAETIYEVVDPNANIIFGAVIDDRLQGEVRITVIATGFTGEGQAAPPQNASNSRVAPPPKKSTTQSPTANPSTPVAEPKEKSGLDIPEFLQRRRTPPRN</sequence>
<feature type="binding site" evidence="5">
    <location>
        <begin position="73"/>
        <end position="77"/>
    </location>
    <ligand>
        <name>GTP</name>
        <dbReference type="ChEBI" id="CHEBI:37565"/>
    </ligand>
</feature>
<protein>
    <recommendedName>
        <fullName evidence="5 6">Cell division protein FtsZ</fullName>
    </recommendedName>
</protein>
<evidence type="ECO:0000256" key="3">
    <source>
        <dbReference type="ARBA" id="ARBA00023134"/>
    </source>
</evidence>
<dbReference type="RefSeq" id="WP_190970679.1">
    <property type="nucleotide sequence ID" value="NZ_JACJTB010000058.1"/>
</dbReference>
<keyword evidence="3 5" id="KW-0342">GTP-binding</keyword>
<dbReference type="CDD" id="cd02201">
    <property type="entry name" value="FtsZ_type1"/>
    <property type="match status" value="1"/>
</dbReference>
<dbReference type="Pfam" id="PF12327">
    <property type="entry name" value="FtsZ_C"/>
    <property type="match status" value="1"/>
</dbReference>
<feature type="domain" description="Tubulin/FtsZ 2-layer sandwich" evidence="10">
    <location>
        <begin position="259"/>
        <end position="376"/>
    </location>
</feature>
<dbReference type="InterPro" id="IPR003008">
    <property type="entry name" value="Tubulin_FtsZ_GTPase"/>
</dbReference>
<dbReference type="InterPro" id="IPR000158">
    <property type="entry name" value="Cell_div_FtsZ"/>
</dbReference>
<dbReference type="EMBL" id="JACJTB010000058">
    <property type="protein sequence ID" value="MBD2598046.1"/>
    <property type="molecule type" value="Genomic_DNA"/>
</dbReference>
<dbReference type="InterPro" id="IPR024757">
    <property type="entry name" value="FtsZ_C"/>
</dbReference>
<dbReference type="Gene3D" id="3.40.50.1440">
    <property type="entry name" value="Tubulin/FtsZ, GTPase domain"/>
    <property type="match status" value="1"/>
</dbReference>
<proteinExistence type="inferred from homology"/>
<keyword evidence="2 5" id="KW-0547">Nucleotide-binding</keyword>
<evidence type="ECO:0000313" key="12">
    <source>
        <dbReference type="Proteomes" id="UP000603457"/>
    </source>
</evidence>
<dbReference type="PROSITE" id="PS01134">
    <property type="entry name" value="FTSZ_1"/>
    <property type="match status" value="1"/>
</dbReference>
<dbReference type="PRINTS" id="PR00423">
    <property type="entry name" value="CELLDVISFTSZ"/>
</dbReference>
<dbReference type="InterPro" id="IPR045061">
    <property type="entry name" value="FtsZ/CetZ"/>
</dbReference>
<keyword evidence="5" id="KW-0963">Cytoplasm</keyword>
<feature type="region of interest" description="Disordered" evidence="8">
    <location>
        <begin position="369"/>
        <end position="428"/>
    </location>
</feature>
<comment type="caution">
    <text evidence="11">The sequence shown here is derived from an EMBL/GenBank/DDBJ whole genome shotgun (WGS) entry which is preliminary data.</text>
</comment>
<evidence type="ECO:0000259" key="10">
    <source>
        <dbReference type="SMART" id="SM00865"/>
    </source>
</evidence>
<feature type="domain" description="Tubulin/FtsZ GTPase" evidence="9">
    <location>
        <begin position="65"/>
        <end position="257"/>
    </location>
</feature>
<evidence type="ECO:0000256" key="5">
    <source>
        <dbReference type="HAMAP-Rule" id="MF_00909"/>
    </source>
</evidence>
<keyword evidence="12" id="KW-1185">Reference proteome</keyword>
<dbReference type="SUPFAM" id="SSF55307">
    <property type="entry name" value="Tubulin C-terminal domain-like"/>
    <property type="match status" value="1"/>
</dbReference>
<feature type="binding site" evidence="5">
    <location>
        <position position="191"/>
    </location>
    <ligand>
        <name>GTP</name>
        <dbReference type="ChEBI" id="CHEBI:37565"/>
    </ligand>
</feature>
<dbReference type="PROSITE" id="PS01135">
    <property type="entry name" value="FTSZ_2"/>
    <property type="match status" value="1"/>
</dbReference>
<dbReference type="NCBIfam" id="TIGR00065">
    <property type="entry name" value="ftsZ"/>
    <property type="match status" value="1"/>
</dbReference>
<name>A0ABR8G487_9NOSO</name>
<dbReference type="InterPro" id="IPR020805">
    <property type="entry name" value="Cell_div_FtsZ_CS"/>
</dbReference>
<dbReference type="InterPro" id="IPR037103">
    <property type="entry name" value="Tubulin/FtsZ-like_C"/>
</dbReference>
<comment type="subcellular location">
    <subcellularLocation>
        <location evidence="5">Cytoplasm</location>
    </subcellularLocation>
    <text evidence="5">Assembles at midcell at the inner surface of the cytoplasmic membrane.</text>
</comment>
<dbReference type="Pfam" id="PF00091">
    <property type="entry name" value="Tubulin"/>
    <property type="match status" value="1"/>
</dbReference>
<evidence type="ECO:0000256" key="8">
    <source>
        <dbReference type="SAM" id="MobiDB-lite"/>
    </source>
</evidence>
<gene>
    <name evidence="5 11" type="primary">ftsZ</name>
    <name evidence="11" type="ORF">H6G74_27520</name>
</gene>
<dbReference type="InterPro" id="IPR036525">
    <property type="entry name" value="Tubulin/FtsZ_GTPase_sf"/>
</dbReference>
<reference evidence="11 12" key="1">
    <citation type="journal article" date="2020" name="ISME J.">
        <title>Comparative genomics reveals insights into cyanobacterial evolution and habitat adaptation.</title>
        <authorList>
            <person name="Chen M.Y."/>
            <person name="Teng W.K."/>
            <person name="Zhao L."/>
            <person name="Hu C.X."/>
            <person name="Zhou Y.K."/>
            <person name="Han B.P."/>
            <person name="Song L.R."/>
            <person name="Shu W.S."/>
        </authorList>
    </citation>
    <scope>NUCLEOTIDE SEQUENCE [LARGE SCALE GENOMIC DNA]</scope>
    <source>
        <strain evidence="11 12">FACHB-130</strain>
    </source>
</reference>
<dbReference type="Gene3D" id="3.30.1330.20">
    <property type="entry name" value="Tubulin/FtsZ, C-terminal domain"/>
    <property type="match status" value="1"/>
</dbReference>
<dbReference type="SUPFAM" id="SSF52490">
    <property type="entry name" value="Tubulin nucleotide-binding domain-like"/>
    <property type="match status" value="1"/>
</dbReference>
<dbReference type="PANTHER" id="PTHR30314">
    <property type="entry name" value="CELL DIVISION PROTEIN FTSZ-RELATED"/>
    <property type="match status" value="1"/>
</dbReference>
<evidence type="ECO:0000259" key="9">
    <source>
        <dbReference type="SMART" id="SM00864"/>
    </source>
</evidence>
<dbReference type="GO" id="GO:0051301">
    <property type="term" value="P:cell division"/>
    <property type="evidence" value="ECO:0007669"/>
    <property type="project" value="UniProtKB-KW"/>
</dbReference>
<comment type="function">
    <text evidence="5 7">Essential cell division protein that forms a contractile ring structure (Z ring) at the future cell division site. The regulation of the ring assembly controls the timing and the location of cell division. One of the functions of the FtsZ ring is to recruit other cell division proteins to the septum to produce a new cell wall between the dividing cells. Binds GTP and shows GTPase activity.</text>
</comment>
<evidence type="ECO:0000256" key="4">
    <source>
        <dbReference type="ARBA" id="ARBA00023210"/>
    </source>
</evidence>
<dbReference type="SMART" id="SM00865">
    <property type="entry name" value="Tubulin_C"/>
    <property type="match status" value="1"/>
</dbReference>
<feature type="binding site" evidence="5">
    <location>
        <begin position="160"/>
        <end position="162"/>
    </location>
    <ligand>
        <name>GTP</name>
        <dbReference type="ChEBI" id="CHEBI:37565"/>
    </ligand>
</feature>